<keyword evidence="2" id="KW-1185">Reference proteome</keyword>
<reference evidence="1 2" key="1">
    <citation type="journal article" date="2019" name="Nat. Ecol. Evol.">
        <title>Megaphylogeny resolves global patterns of mushroom evolution.</title>
        <authorList>
            <person name="Varga T."/>
            <person name="Krizsan K."/>
            <person name="Foldi C."/>
            <person name="Dima B."/>
            <person name="Sanchez-Garcia M."/>
            <person name="Sanchez-Ramirez S."/>
            <person name="Szollosi G.J."/>
            <person name="Szarkandi J.G."/>
            <person name="Papp V."/>
            <person name="Albert L."/>
            <person name="Andreopoulos W."/>
            <person name="Angelini C."/>
            <person name="Antonin V."/>
            <person name="Barry K.W."/>
            <person name="Bougher N.L."/>
            <person name="Buchanan P."/>
            <person name="Buyck B."/>
            <person name="Bense V."/>
            <person name="Catcheside P."/>
            <person name="Chovatia M."/>
            <person name="Cooper J."/>
            <person name="Damon W."/>
            <person name="Desjardin D."/>
            <person name="Finy P."/>
            <person name="Geml J."/>
            <person name="Haridas S."/>
            <person name="Hughes K."/>
            <person name="Justo A."/>
            <person name="Karasinski D."/>
            <person name="Kautmanova I."/>
            <person name="Kiss B."/>
            <person name="Kocsube S."/>
            <person name="Kotiranta H."/>
            <person name="LaButti K.M."/>
            <person name="Lechner B.E."/>
            <person name="Liimatainen K."/>
            <person name="Lipzen A."/>
            <person name="Lukacs Z."/>
            <person name="Mihaltcheva S."/>
            <person name="Morgado L.N."/>
            <person name="Niskanen T."/>
            <person name="Noordeloos M.E."/>
            <person name="Ohm R.A."/>
            <person name="Ortiz-Santana B."/>
            <person name="Ovrebo C."/>
            <person name="Racz N."/>
            <person name="Riley R."/>
            <person name="Savchenko A."/>
            <person name="Shiryaev A."/>
            <person name="Soop K."/>
            <person name="Spirin V."/>
            <person name="Szebenyi C."/>
            <person name="Tomsovsky M."/>
            <person name="Tulloss R.E."/>
            <person name="Uehling J."/>
            <person name="Grigoriev I.V."/>
            <person name="Vagvolgyi C."/>
            <person name="Papp T."/>
            <person name="Martin F.M."/>
            <person name="Miettinen O."/>
            <person name="Hibbett D.S."/>
            <person name="Nagy L.G."/>
        </authorList>
    </citation>
    <scope>NUCLEOTIDE SEQUENCE [LARGE SCALE GENOMIC DNA]</scope>
    <source>
        <strain evidence="1 2">CBS 166.37</strain>
    </source>
</reference>
<proteinExistence type="predicted"/>
<protein>
    <submittedName>
        <fullName evidence="1">Uncharacterized protein</fullName>
    </submittedName>
</protein>
<evidence type="ECO:0000313" key="2">
    <source>
        <dbReference type="Proteomes" id="UP000308652"/>
    </source>
</evidence>
<dbReference type="OrthoDB" id="3057797at2759"/>
<organism evidence="1 2">
    <name type="scientific">Crucibulum laeve</name>
    <dbReference type="NCBI Taxonomy" id="68775"/>
    <lineage>
        <taxon>Eukaryota</taxon>
        <taxon>Fungi</taxon>
        <taxon>Dikarya</taxon>
        <taxon>Basidiomycota</taxon>
        <taxon>Agaricomycotina</taxon>
        <taxon>Agaricomycetes</taxon>
        <taxon>Agaricomycetidae</taxon>
        <taxon>Agaricales</taxon>
        <taxon>Agaricineae</taxon>
        <taxon>Nidulariaceae</taxon>
        <taxon>Crucibulum</taxon>
    </lineage>
</organism>
<name>A0A5C3M094_9AGAR</name>
<dbReference type="EMBL" id="ML213604">
    <property type="protein sequence ID" value="TFK38197.1"/>
    <property type="molecule type" value="Genomic_DNA"/>
</dbReference>
<sequence length="301" mass="33831">MPSFSKVFAIRKKPPQTKFAPAGIAAADWLANAITLVKVIQTASDLAPFPYIKSAAGTLLILLEPIQQLQKNRDDYKGLVQTTLEIIQLLQEEVLANPNVAAVSDRFKQQCKDVDSCLCTIVNDLNKIMSQSSTFLKQYWSSSSTCELIAKYQNEVNQLRSNLILRNTVATRGQIEKALHTLQKGSVIFSESNDAVEDVDISEFRHYKLGELELIERHVIETKNIEYEQHYSIKLQDTIGEKTAWIYRGKEGLKVKPSLRRIIVSLTRLSTGDRISAFFPNFGIVLAKPFILSAMALNNVQ</sequence>
<evidence type="ECO:0000313" key="1">
    <source>
        <dbReference type="EMBL" id="TFK38197.1"/>
    </source>
</evidence>
<dbReference type="Proteomes" id="UP000308652">
    <property type="component" value="Unassembled WGS sequence"/>
</dbReference>
<dbReference type="AlphaFoldDB" id="A0A5C3M094"/>
<accession>A0A5C3M094</accession>
<gene>
    <name evidence="1" type="ORF">BDQ12DRAFT_124728</name>
</gene>